<evidence type="ECO:0000256" key="5">
    <source>
        <dbReference type="ARBA" id="ARBA00023136"/>
    </source>
</evidence>
<dbReference type="GO" id="GO:0016491">
    <property type="term" value="F:oxidoreductase activity"/>
    <property type="evidence" value="ECO:0007669"/>
    <property type="project" value="InterPro"/>
</dbReference>
<dbReference type="PROSITE" id="PS51352">
    <property type="entry name" value="THIOREDOXIN_2"/>
    <property type="match status" value="1"/>
</dbReference>
<evidence type="ECO:0000256" key="3">
    <source>
        <dbReference type="ARBA" id="ARBA00022692"/>
    </source>
</evidence>
<dbReference type="RefSeq" id="WP_285968356.1">
    <property type="nucleotide sequence ID" value="NZ_CP127294.1"/>
</dbReference>
<name>A0A9Y2IEN3_9PSEU</name>
<keyword evidence="4 6" id="KW-1133">Transmembrane helix</keyword>
<keyword evidence="3 6" id="KW-0812">Transmembrane</keyword>
<feature type="transmembrane region" description="Helical" evidence="6">
    <location>
        <begin position="6"/>
        <end position="28"/>
    </location>
</feature>
<dbReference type="InterPro" id="IPR041017">
    <property type="entry name" value="Thioredoxin_10"/>
</dbReference>
<keyword evidence="2" id="KW-1003">Cell membrane</keyword>
<dbReference type="GO" id="GO:0005886">
    <property type="term" value="C:plasma membrane"/>
    <property type="evidence" value="ECO:0007669"/>
    <property type="project" value="UniProtKB-SubCell"/>
</dbReference>
<feature type="transmembrane region" description="Helical" evidence="6">
    <location>
        <begin position="113"/>
        <end position="135"/>
    </location>
</feature>
<keyword evidence="5 6" id="KW-0472">Membrane</keyword>
<dbReference type="GO" id="GO:0016209">
    <property type="term" value="F:antioxidant activity"/>
    <property type="evidence" value="ECO:0007669"/>
    <property type="project" value="InterPro"/>
</dbReference>
<dbReference type="Gene3D" id="2.60.120.260">
    <property type="entry name" value="Galactose-binding domain-like"/>
    <property type="match status" value="1"/>
</dbReference>
<proteinExistence type="predicted"/>
<sequence length="530" mass="55073">MLTLVLAGLLAGAVTSISPCVLPVLPVLLTAGSRRPVRVVAGLVVSFSLATLFGSLMLSAFHLPQDLLRDAGIVVLALLGLGLVSRRVGALLERPFARLRGRAADPDAGGFTVGLALGLVYVPCAGPVLATIAVLGATHRIGFGALVLTAAFGVGAGVPLLALALAGDALTRRVRYLRARARAIRVTAGVALLAVAAATAFDLTAGLQRAVPDYTAALQRSFEAGTSTAASLHGLTAAPEPTGITAWLNTPGGQPLTIASRHGKVVLVTFWTYSCVNCLRALPHYESWYRTYRGSGLVVLGVHTPEFAFEHEPANVAAQVKALGVDYPVAIDNDYATWTAYGNQYWPASYLVDASGQVRGSHFGEGGYTDTEQQIRGLLTDAGAGPLPPPTDVPDRAPVEATTPETYLGPANAPLDITGDQPPPGRTRTLRFPAAVASDTFALDGTWTASGEYLTAGPSARLRLDFRARAVHLVLAGTGTLTVEVDGTRTTVAASGVPKLYTLVSGPAARHSTLTLSLTPGLQAYDFTFG</sequence>
<dbReference type="InterPro" id="IPR000866">
    <property type="entry name" value="AhpC/TSA"/>
</dbReference>
<dbReference type="InterPro" id="IPR003834">
    <property type="entry name" value="Cyt_c_assmbl_TM_dom"/>
</dbReference>
<feature type="transmembrane region" description="Helical" evidence="6">
    <location>
        <begin position="73"/>
        <end position="92"/>
    </location>
</feature>
<protein>
    <submittedName>
        <fullName evidence="8">Cytochrome c biogenesis protein DipZ</fullName>
    </submittedName>
</protein>
<evidence type="ECO:0000256" key="1">
    <source>
        <dbReference type="ARBA" id="ARBA00004651"/>
    </source>
</evidence>
<dbReference type="Proteomes" id="UP001236014">
    <property type="component" value="Chromosome"/>
</dbReference>
<dbReference type="EMBL" id="CP127294">
    <property type="protein sequence ID" value="WIX77616.1"/>
    <property type="molecule type" value="Genomic_DNA"/>
</dbReference>
<gene>
    <name evidence="8" type="ORF">QRX50_40455</name>
</gene>
<dbReference type="AlphaFoldDB" id="A0A9Y2IEN3"/>
<dbReference type="Pfam" id="PF17991">
    <property type="entry name" value="Thioredoxin_10"/>
    <property type="match status" value="1"/>
</dbReference>
<dbReference type="InterPro" id="IPR036249">
    <property type="entry name" value="Thioredoxin-like_sf"/>
</dbReference>
<dbReference type="Pfam" id="PF02683">
    <property type="entry name" value="DsbD_TM"/>
    <property type="match status" value="1"/>
</dbReference>
<dbReference type="InterPro" id="IPR050553">
    <property type="entry name" value="Thioredoxin_ResA/DsbE_sf"/>
</dbReference>
<evidence type="ECO:0000256" key="6">
    <source>
        <dbReference type="SAM" id="Phobius"/>
    </source>
</evidence>
<dbReference type="KEGG" id="acab:QRX50_40455"/>
<feature type="domain" description="Thioredoxin" evidence="7">
    <location>
        <begin position="205"/>
        <end position="380"/>
    </location>
</feature>
<reference evidence="8 9" key="1">
    <citation type="submission" date="2023-06" db="EMBL/GenBank/DDBJ databases">
        <authorList>
            <person name="Oyuntsetseg B."/>
            <person name="Kim S.B."/>
        </authorList>
    </citation>
    <scope>NUCLEOTIDE SEQUENCE [LARGE SCALE GENOMIC DNA]</scope>
    <source>
        <strain evidence="8 9">2-15</strain>
    </source>
</reference>
<evidence type="ECO:0000259" key="7">
    <source>
        <dbReference type="PROSITE" id="PS51352"/>
    </source>
</evidence>
<evidence type="ECO:0000313" key="9">
    <source>
        <dbReference type="Proteomes" id="UP001236014"/>
    </source>
</evidence>
<dbReference type="SUPFAM" id="SSF52833">
    <property type="entry name" value="Thioredoxin-like"/>
    <property type="match status" value="1"/>
</dbReference>
<comment type="subcellular location">
    <subcellularLocation>
        <location evidence="1">Cell membrane</location>
        <topology evidence="1">Multi-pass membrane protein</topology>
    </subcellularLocation>
</comment>
<keyword evidence="9" id="KW-1185">Reference proteome</keyword>
<dbReference type="CDD" id="cd03012">
    <property type="entry name" value="TlpA_like_DipZ_like"/>
    <property type="match status" value="1"/>
</dbReference>
<dbReference type="PANTHER" id="PTHR42852:SF13">
    <property type="entry name" value="PROTEIN DIPZ"/>
    <property type="match status" value="1"/>
</dbReference>
<evidence type="ECO:0000256" key="2">
    <source>
        <dbReference type="ARBA" id="ARBA00022475"/>
    </source>
</evidence>
<feature type="transmembrane region" description="Helical" evidence="6">
    <location>
        <begin position="186"/>
        <end position="207"/>
    </location>
</feature>
<dbReference type="InterPro" id="IPR013766">
    <property type="entry name" value="Thioredoxin_domain"/>
</dbReference>
<evidence type="ECO:0000256" key="4">
    <source>
        <dbReference type="ARBA" id="ARBA00022989"/>
    </source>
</evidence>
<evidence type="ECO:0000313" key="8">
    <source>
        <dbReference type="EMBL" id="WIX77616.1"/>
    </source>
</evidence>
<feature type="transmembrane region" description="Helical" evidence="6">
    <location>
        <begin position="40"/>
        <end position="61"/>
    </location>
</feature>
<dbReference type="Gene3D" id="3.40.30.10">
    <property type="entry name" value="Glutaredoxin"/>
    <property type="match status" value="1"/>
</dbReference>
<accession>A0A9Y2IEN3</accession>
<organism evidence="8 9">
    <name type="scientific">Amycolatopsis carbonis</name>
    <dbReference type="NCBI Taxonomy" id="715471"/>
    <lineage>
        <taxon>Bacteria</taxon>
        <taxon>Bacillati</taxon>
        <taxon>Actinomycetota</taxon>
        <taxon>Actinomycetes</taxon>
        <taxon>Pseudonocardiales</taxon>
        <taxon>Pseudonocardiaceae</taxon>
        <taxon>Amycolatopsis</taxon>
    </lineage>
</organism>
<feature type="transmembrane region" description="Helical" evidence="6">
    <location>
        <begin position="141"/>
        <end position="165"/>
    </location>
</feature>
<dbReference type="Pfam" id="PF00578">
    <property type="entry name" value="AhpC-TSA"/>
    <property type="match status" value="1"/>
</dbReference>
<dbReference type="GO" id="GO:0017004">
    <property type="term" value="P:cytochrome complex assembly"/>
    <property type="evidence" value="ECO:0007669"/>
    <property type="project" value="InterPro"/>
</dbReference>
<dbReference type="PANTHER" id="PTHR42852">
    <property type="entry name" value="THIOL:DISULFIDE INTERCHANGE PROTEIN DSBE"/>
    <property type="match status" value="1"/>
</dbReference>